<accession>A0A0A0SLK6</accession>
<dbReference type="InterPro" id="IPR019993">
    <property type="entry name" value="RecB_nuclease_TM0106_put"/>
</dbReference>
<dbReference type="PANTHER" id="PTHR10887">
    <property type="entry name" value="DNA2/NAM7 HELICASE FAMILY"/>
    <property type="match status" value="1"/>
</dbReference>
<dbReference type="EMBL" id="CP009357">
    <property type="protein sequence ID" value="AIW17370.1"/>
    <property type="molecule type" value="Genomic_DNA"/>
</dbReference>
<dbReference type="Pfam" id="PF13482">
    <property type="entry name" value="RNase_H_2"/>
    <property type="match status" value="1"/>
</dbReference>
<evidence type="ECO:0000259" key="1">
    <source>
        <dbReference type="Pfam" id="PF13087"/>
    </source>
</evidence>
<dbReference type="PATRIC" id="fig|1051646.9.peg.4762"/>
<dbReference type="InterPro" id="IPR041679">
    <property type="entry name" value="DNA2/NAM7-like_C"/>
</dbReference>
<dbReference type="Pfam" id="PF13087">
    <property type="entry name" value="AAA_12"/>
    <property type="match status" value="1"/>
</dbReference>
<reference evidence="3 4" key="1">
    <citation type="submission" date="2014-08" db="EMBL/GenBank/DDBJ databases">
        <title>First Complete Genome Sequence of the Shellfish Pathogen Vibrio tubiashii.</title>
        <authorList>
            <person name="Richards G.P."/>
            <person name="Needleman D.S."/>
            <person name="Watson M.A."/>
            <person name="Bono J.L."/>
        </authorList>
    </citation>
    <scope>NUCLEOTIDE SEQUENCE [LARGE SCALE GENOMIC DNA]</scope>
    <source>
        <strain evidence="3 4">ATCC 19109</strain>
        <plasmid evidence="4">Plasmid p123</plasmid>
    </source>
</reference>
<protein>
    <submittedName>
        <fullName evidence="3">Helicase</fullName>
    </submittedName>
</protein>
<dbReference type="InterPro" id="IPR038720">
    <property type="entry name" value="YprB_RNase_H-like_dom"/>
</dbReference>
<feature type="domain" description="DNA2/NAM7 helicase-like C-terminal" evidence="1">
    <location>
        <begin position="924"/>
        <end position="1107"/>
    </location>
</feature>
<dbReference type="InterPro" id="IPR047187">
    <property type="entry name" value="SF1_C_Upf1"/>
</dbReference>
<name>A0A0A0SLK6_9VIBR</name>
<gene>
    <name evidence="3" type="ORF">IX91_25225</name>
</gene>
<evidence type="ECO:0000313" key="3">
    <source>
        <dbReference type="EMBL" id="AIW17370.1"/>
    </source>
</evidence>
<keyword evidence="3" id="KW-0614">Plasmid</keyword>
<dbReference type="HOGENOM" id="CLU_008884_0_0_6"/>
<dbReference type="SUPFAM" id="SSF53098">
    <property type="entry name" value="Ribonuclease H-like"/>
    <property type="match status" value="1"/>
</dbReference>
<dbReference type="NCBIfam" id="TIGR03491">
    <property type="entry name" value="TM0106 family RecB-like putative nuclease"/>
    <property type="match status" value="1"/>
</dbReference>
<organism evidence="3 4">
    <name type="scientific">Vibrio tubiashii ATCC 19109</name>
    <dbReference type="NCBI Taxonomy" id="1051646"/>
    <lineage>
        <taxon>Bacteria</taxon>
        <taxon>Pseudomonadati</taxon>
        <taxon>Pseudomonadota</taxon>
        <taxon>Gammaproteobacteria</taxon>
        <taxon>Vibrionales</taxon>
        <taxon>Vibrionaceae</taxon>
        <taxon>Vibrio</taxon>
        <taxon>Vibrio oreintalis group</taxon>
    </lineage>
</organism>
<dbReference type="KEGG" id="vtu:IX91_25225"/>
<keyword evidence="3" id="KW-0067">ATP-binding</keyword>
<sequence>MYIQHGTLMYSPSDLTLFMESPFASWMEHLAIVAPDQIPERDPGDGMMAMLQEKGGEHEKAVLEAFIAQGLNVADISSSPDKETATVTAMESGAEVIFQACLSRGAFKGFADFLVKVPGESRLGEYHYEVWDTKLSKTLKPYFTVQLCCYEDLLEGIQGRRSQDFVVVLGDGQRERLRTDDYFYYYQSIRDAFLKAHNNFEVSQRPDPADSKSWGNWETYAKQLLKEADHPSQVATITRSQIKKLSAVGIKTMAELANTELERVPGISVAVFQKLKAQAKIQKASEGRETPLFEVLVPEQGKKQGFSLLPPHSDLDVFFDIEGFPLVDGGLEYLWGNTYFDESGERQFKDFWAHTPEEERRSFKEFIEWVYARWLADPQMHIYHYANYEIAACRKLMSRYGICEYEVDQLLRNEVFVDLYKIVKSGLLIGEPKYSIKNVEHLYRGKRQTEVGTGGDSVVVYENWRQNPDGLTWQTSKILNDIRDYNIDDCNSTQELVEWLRERQAEHGIPYLGRTEVVEPDVPEEITDRTRLRDTLLEKAESTKDSDSITSSVTENLAWSLEFHRRESKPVFWRLFDRLGLTEIDLIDDLDCLAACERSEAEPFKPSSRARNLAYEYQFNPNQEFKLANTTSFYVLGEENDKGERLKVTLLPEFTNLGEGIITVQAKAEPPSIITLVPDEYVRPDPIPQSIEAVVKEYEAGSLSQCAIVDFLKRDYPRIKGLQPGQPIASSHDPKERLTQIVQAIANLDNSYLPIQGPPGAGKTYTGKHVIAELLRQEKRVGISSNSHKAINNLLVGTARYCMDQGIEAFFGCTKDTDDEIQALGISVLQNKDIASYTRQACVIGTTAWGFSRDDLQGQFDYLFVDEAGQVSVANLIAMSRATSNIILMGDQMQLGQPAQGTHPGESGLSTLDYLLHHTPTISEDRGVFLETTYRMHSAVNRFISEAIYEGKLHSHPDNDKQIITVPIGYTGAINKEAGVIFIPVEHEGNTQASDEEVEAIQHAVQDILGREFCDKGGKRRPIGWDDMLFVAPYNFQVNKIREALGPNAKVGSVDKFQGQEAPVVFFSMCASDANDSPRGMDFLFDKNRINVAISRAQSLAIIIGNSRLAESTANSTDQQNKINTFCQLVSFGGNNYKKENTYG</sequence>
<dbReference type="CDD" id="cd17934">
    <property type="entry name" value="DEXXQc_Upf1-like"/>
    <property type="match status" value="1"/>
</dbReference>
<dbReference type="Pfam" id="PF13604">
    <property type="entry name" value="AAA_30"/>
    <property type="match status" value="1"/>
</dbReference>
<keyword evidence="3" id="KW-0378">Hydrolase</keyword>
<dbReference type="AlphaFoldDB" id="A0A0A0SLK6"/>
<proteinExistence type="predicted"/>
<dbReference type="RefSeq" id="WP_039953708.1">
    <property type="nucleotide sequence ID" value="NZ_CP009357.1"/>
</dbReference>
<feature type="domain" description="YprB ribonuclease H-like" evidence="2">
    <location>
        <begin position="317"/>
        <end position="500"/>
    </location>
</feature>
<dbReference type="CDD" id="cd18808">
    <property type="entry name" value="SF1_C_Upf1"/>
    <property type="match status" value="1"/>
</dbReference>
<dbReference type="Proteomes" id="UP000030071">
    <property type="component" value="Plasmid p123"/>
</dbReference>
<keyword evidence="3" id="KW-0347">Helicase</keyword>
<geneLocation type="plasmid" evidence="3 4">
    <name>p123</name>
</geneLocation>
<dbReference type="InterPro" id="IPR045055">
    <property type="entry name" value="DNA2/NAM7-like"/>
</dbReference>
<dbReference type="GO" id="GO:0004386">
    <property type="term" value="F:helicase activity"/>
    <property type="evidence" value="ECO:0007669"/>
    <property type="project" value="UniProtKB-KW"/>
</dbReference>
<dbReference type="SUPFAM" id="SSF52540">
    <property type="entry name" value="P-loop containing nucleoside triphosphate hydrolases"/>
    <property type="match status" value="1"/>
</dbReference>
<evidence type="ECO:0000313" key="4">
    <source>
        <dbReference type="Proteomes" id="UP000030071"/>
    </source>
</evidence>
<dbReference type="PANTHER" id="PTHR10887:SF495">
    <property type="entry name" value="HELICASE SENATAXIN ISOFORM X1-RELATED"/>
    <property type="match status" value="1"/>
</dbReference>
<dbReference type="InterPro" id="IPR027417">
    <property type="entry name" value="P-loop_NTPase"/>
</dbReference>
<dbReference type="eggNOG" id="COG1112">
    <property type="taxonomic scope" value="Bacteria"/>
</dbReference>
<dbReference type="GeneID" id="23448027"/>
<keyword evidence="3" id="KW-0547">Nucleotide-binding</keyword>
<dbReference type="eggNOG" id="COG2251">
    <property type="taxonomic scope" value="Bacteria"/>
</dbReference>
<dbReference type="Gene3D" id="3.40.50.300">
    <property type="entry name" value="P-loop containing nucleotide triphosphate hydrolases"/>
    <property type="match status" value="2"/>
</dbReference>
<dbReference type="InterPro" id="IPR012337">
    <property type="entry name" value="RNaseH-like_sf"/>
</dbReference>
<evidence type="ECO:0000259" key="2">
    <source>
        <dbReference type="Pfam" id="PF13482"/>
    </source>
</evidence>